<sequence length="297" mass="34924">MHLSHSSRETFIRCRQSFYLSRIKHISIRNSMLPLPVKLGAIWDKYMESRYLGVKFMDKFWSMIDEYGIESDMDVAKIYALIQAHRKLEMEPQYETADGGMFRGCQHRFEFTEDGDFTVIGYIDRAYSDHIVETKLTARPDFYFQIHNITSQIGTYFLSNPEYKYAVIESTRVPGLRTGAGKYSDESPDAYRDRIISEIISKPSYYFLGFNRDTRTFGKKFWRGEFDMEELMRDYFYVNQEICRAMEDGDGAFYKNRKACYVPGPCFYLNICDTGVCSESIYEVKEPNIIKDKEVTE</sequence>
<name>A0A6M3LK74_9ZZZZ</name>
<accession>A0A6M3LK74</accession>
<dbReference type="EMBL" id="MT143342">
    <property type="protein sequence ID" value="QJA95767.1"/>
    <property type="molecule type" value="Genomic_DNA"/>
</dbReference>
<evidence type="ECO:0008006" key="2">
    <source>
        <dbReference type="Google" id="ProtNLM"/>
    </source>
</evidence>
<evidence type="ECO:0000313" key="1">
    <source>
        <dbReference type="EMBL" id="QJA95767.1"/>
    </source>
</evidence>
<reference evidence="1" key="1">
    <citation type="submission" date="2020-03" db="EMBL/GenBank/DDBJ databases">
        <title>The deep terrestrial virosphere.</title>
        <authorList>
            <person name="Holmfeldt K."/>
            <person name="Nilsson E."/>
            <person name="Simone D."/>
            <person name="Lopez-Fernandez M."/>
            <person name="Wu X."/>
            <person name="de Brujin I."/>
            <person name="Lundin D."/>
            <person name="Andersson A."/>
            <person name="Bertilsson S."/>
            <person name="Dopson M."/>
        </authorList>
    </citation>
    <scope>NUCLEOTIDE SEQUENCE</scope>
    <source>
        <strain evidence="1">MM415B05184</strain>
    </source>
</reference>
<dbReference type="AlphaFoldDB" id="A0A6M3LK74"/>
<protein>
    <recommendedName>
        <fullName evidence="2">PD-(D/E)XK nuclease superfamily protein</fullName>
    </recommendedName>
</protein>
<proteinExistence type="predicted"/>
<gene>
    <name evidence="1" type="ORF">MM415B05184_0005</name>
</gene>
<organism evidence="1">
    <name type="scientific">viral metagenome</name>
    <dbReference type="NCBI Taxonomy" id="1070528"/>
    <lineage>
        <taxon>unclassified sequences</taxon>
        <taxon>metagenomes</taxon>
        <taxon>organismal metagenomes</taxon>
    </lineage>
</organism>